<dbReference type="Pfam" id="PF14929">
    <property type="entry name" value="TAF1_subA"/>
    <property type="match status" value="1"/>
</dbReference>
<reference evidence="1 2" key="1">
    <citation type="journal article" date="2007" name="Science">
        <title>Sea anemone genome reveals ancestral eumetazoan gene repertoire and genomic organization.</title>
        <authorList>
            <person name="Putnam N.H."/>
            <person name="Srivastava M."/>
            <person name="Hellsten U."/>
            <person name="Dirks B."/>
            <person name="Chapman J."/>
            <person name="Salamov A."/>
            <person name="Terry A."/>
            <person name="Shapiro H."/>
            <person name="Lindquist E."/>
            <person name="Kapitonov V.V."/>
            <person name="Jurka J."/>
            <person name="Genikhovich G."/>
            <person name="Grigoriev I.V."/>
            <person name="Lucas S.M."/>
            <person name="Steele R.E."/>
            <person name="Finnerty J.R."/>
            <person name="Technau U."/>
            <person name="Martindale M.Q."/>
            <person name="Rokhsar D.S."/>
        </authorList>
    </citation>
    <scope>NUCLEOTIDE SEQUENCE [LARGE SCALE GENOMIC DNA]</scope>
    <source>
        <strain evidence="2">CH2 X CH6</strain>
    </source>
</reference>
<dbReference type="GO" id="GO:0000120">
    <property type="term" value="C:RNA polymerase I transcription regulator complex"/>
    <property type="evidence" value="ECO:0007669"/>
    <property type="project" value="InterPro"/>
</dbReference>
<dbReference type="PANTHER" id="PTHR32122:SF1">
    <property type="entry name" value="TATA BOX-BINDING PROTEIN-ASSOCIATED FACTOR RNA POLYMERASE I SUBUNIT A"/>
    <property type="match status" value="1"/>
</dbReference>
<evidence type="ECO:0000313" key="1">
    <source>
        <dbReference type="EMBL" id="EDO34589.1"/>
    </source>
</evidence>
<name>A7SNX2_NEMVE</name>
<dbReference type="GO" id="GO:0006360">
    <property type="term" value="P:transcription by RNA polymerase I"/>
    <property type="evidence" value="ECO:0007669"/>
    <property type="project" value="InterPro"/>
</dbReference>
<gene>
    <name evidence="1" type="ORF">NEMVEDRAFT_v1g215135</name>
</gene>
<dbReference type="KEGG" id="nve:5505946"/>
<dbReference type="PANTHER" id="PTHR32122">
    <property type="entry name" value="TATA BOX-BINDING PROTEIN ASSOCIATED FACTOR RNA POLYMERASE I SUBUNIT A"/>
    <property type="match status" value="1"/>
</dbReference>
<dbReference type="AlphaFoldDB" id="A7SNX2"/>
<dbReference type="eggNOG" id="ENOG502R510">
    <property type="taxonomic scope" value="Eukaryota"/>
</dbReference>
<sequence>MAGTREYWLGSNLIERPVNFPVFYQLCIFQQQWLQACRFKRLTWIGRWDRMFVILHTDQIARLLLDALLEHRFEDAAICVISLCGRGKVVPELLWRTGTEVLKSIPGNPLRVVQFYKYLFPICTPYQREMLLDLGFFLIHSNNDLTEAYELLKDKASSEPFSKDKLVHGYLGLFEYIFWKRKNMQLEDHSSLQGLLDSVEEGAGSMHNSMLLKELVFFSRKAMAYFHGLVDCEGIWDLFLTRHAELLVFHGQNEDAIKMLTRYRDKNPENPNAHRYLYHFLKGDIRPRPQLISVLEGLLHVDPTSELAEEYCKLLSGYE</sequence>
<dbReference type="EMBL" id="DS469725">
    <property type="protein sequence ID" value="EDO34589.1"/>
    <property type="molecule type" value="Genomic_DNA"/>
</dbReference>
<dbReference type="InParanoid" id="A7SNX2"/>
<dbReference type="Proteomes" id="UP000001593">
    <property type="component" value="Unassembled WGS sequence"/>
</dbReference>
<evidence type="ECO:0000313" key="2">
    <source>
        <dbReference type="Proteomes" id="UP000001593"/>
    </source>
</evidence>
<feature type="non-terminal residue" evidence="1">
    <location>
        <position position="1"/>
    </location>
</feature>
<keyword evidence="2" id="KW-1185">Reference proteome</keyword>
<protein>
    <submittedName>
        <fullName evidence="1">Uncharacterized protein</fullName>
    </submittedName>
</protein>
<dbReference type="HOGENOM" id="CLU_873120_0_0_1"/>
<dbReference type="InterPro" id="IPR052669">
    <property type="entry name" value="SL1/TIF-IB_Component"/>
</dbReference>
<organism evidence="1 2">
    <name type="scientific">Nematostella vectensis</name>
    <name type="common">Starlet sea anemone</name>
    <dbReference type="NCBI Taxonomy" id="45351"/>
    <lineage>
        <taxon>Eukaryota</taxon>
        <taxon>Metazoa</taxon>
        <taxon>Cnidaria</taxon>
        <taxon>Anthozoa</taxon>
        <taxon>Hexacorallia</taxon>
        <taxon>Actiniaria</taxon>
        <taxon>Edwardsiidae</taxon>
        <taxon>Nematostella</taxon>
    </lineage>
</organism>
<dbReference type="InterPro" id="IPR039495">
    <property type="entry name" value="TAF1A"/>
</dbReference>
<dbReference type="STRING" id="45351.A7SNX2"/>
<proteinExistence type="predicted"/>
<accession>A7SNX2</accession>
<dbReference type="OMA" id="XCRYFRY"/>
<dbReference type="PhylomeDB" id="A7SNX2"/>